<keyword evidence="2" id="KW-1185">Reference proteome</keyword>
<protein>
    <submittedName>
        <fullName evidence="1">Uncharacterized protein</fullName>
    </submittedName>
</protein>
<organism evidence="1 2">
    <name type="scientific">Ixodes persulcatus</name>
    <name type="common">Taiga tick</name>
    <dbReference type="NCBI Taxonomy" id="34615"/>
    <lineage>
        <taxon>Eukaryota</taxon>
        <taxon>Metazoa</taxon>
        <taxon>Ecdysozoa</taxon>
        <taxon>Arthropoda</taxon>
        <taxon>Chelicerata</taxon>
        <taxon>Arachnida</taxon>
        <taxon>Acari</taxon>
        <taxon>Parasitiformes</taxon>
        <taxon>Ixodida</taxon>
        <taxon>Ixodoidea</taxon>
        <taxon>Ixodidae</taxon>
        <taxon>Ixodinae</taxon>
        <taxon>Ixodes</taxon>
    </lineage>
</organism>
<dbReference type="Proteomes" id="UP000805193">
    <property type="component" value="Unassembled WGS sequence"/>
</dbReference>
<comment type="caution">
    <text evidence="1">The sequence shown here is derived from an EMBL/GenBank/DDBJ whole genome shotgun (WGS) entry which is preliminary data.</text>
</comment>
<dbReference type="EMBL" id="JABSTQ010011494">
    <property type="protein sequence ID" value="KAG0410727.1"/>
    <property type="molecule type" value="Genomic_DNA"/>
</dbReference>
<evidence type="ECO:0000313" key="1">
    <source>
        <dbReference type="EMBL" id="KAG0410727.1"/>
    </source>
</evidence>
<feature type="non-terminal residue" evidence="1">
    <location>
        <position position="270"/>
    </location>
</feature>
<name>A0AC60NUF6_IXOPE</name>
<proteinExistence type="predicted"/>
<sequence>MCEKHFAPSDFVTKSSYTDVETGRVVEVPLRIVKLKQDAIPSLFPNCPYTCLAQKRQLGRHQKRKGKRLEAASLNQALQLSIDEEELQNKKNKVTSFSNGNSKVFFLNLTDQHAPAVRSSVTVISDLCVDVYIGETRVVNLAGVSVPAQLQDLRELRDVLQYVEQLYTDHSADGVQRAQQLLGLMSSLLEELICGDQPQQLHGWHMEVVKFLKSQVDIVLSNAVQYPPDVLVFSSLIFTISPHAYRFLRNSQKVKLPHPETVRRLCSSYQ</sequence>
<accession>A0AC60NUF6</accession>
<gene>
    <name evidence="1" type="ORF">HPB47_012148</name>
</gene>
<reference evidence="1 2" key="1">
    <citation type="journal article" date="2020" name="Cell">
        <title>Large-Scale Comparative Analyses of Tick Genomes Elucidate Their Genetic Diversity and Vector Capacities.</title>
        <authorList>
            <consortium name="Tick Genome and Microbiome Consortium (TIGMIC)"/>
            <person name="Jia N."/>
            <person name="Wang J."/>
            <person name="Shi W."/>
            <person name="Du L."/>
            <person name="Sun Y."/>
            <person name="Zhan W."/>
            <person name="Jiang J.F."/>
            <person name="Wang Q."/>
            <person name="Zhang B."/>
            <person name="Ji P."/>
            <person name="Bell-Sakyi L."/>
            <person name="Cui X.M."/>
            <person name="Yuan T.T."/>
            <person name="Jiang B.G."/>
            <person name="Yang W.F."/>
            <person name="Lam T.T."/>
            <person name="Chang Q.C."/>
            <person name="Ding S.J."/>
            <person name="Wang X.J."/>
            <person name="Zhu J.G."/>
            <person name="Ruan X.D."/>
            <person name="Zhao L."/>
            <person name="Wei J.T."/>
            <person name="Ye R.Z."/>
            <person name="Que T.C."/>
            <person name="Du C.H."/>
            <person name="Zhou Y.H."/>
            <person name="Cheng J.X."/>
            <person name="Dai P.F."/>
            <person name="Guo W.B."/>
            <person name="Han X.H."/>
            <person name="Huang E.J."/>
            <person name="Li L.F."/>
            <person name="Wei W."/>
            <person name="Gao Y.C."/>
            <person name="Liu J.Z."/>
            <person name="Shao H.Z."/>
            <person name="Wang X."/>
            <person name="Wang C.C."/>
            <person name="Yang T.C."/>
            <person name="Huo Q.B."/>
            <person name="Li W."/>
            <person name="Chen H.Y."/>
            <person name="Chen S.E."/>
            <person name="Zhou L.G."/>
            <person name="Ni X.B."/>
            <person name="Tian J.H."/>
            <person name="Sheng Y."/>
            <person name="Liu T."/>
            <person name="Pan Y.S."/>
            <person name="Xia L.Y."/>
            <person name="Li J."/>
            <person name="Zhao F."/>
            <person name="Cao W.C."/>
        </authorList>
    </citation>
    <scope>NUCLEOTIDE SEQUENCE [LARGE SCALE GENOMIC DNA]</scope>
    <source>
        <strain evidence="1">Iper-2018</strain>
    </source>
</reference>
<evidence type="ECO:0000313" key="2">
    <source>
        <dbReference type="Proteomes" id="UP000805193"/>
    </source>
</evidence>